<evidence type="ECO:0000256" key="3">
    <source>
        <dbReference type="ARBA" id="ARBA00012417"/>
    </source>
</evidence>
<keyword evidence="5" id="KW-0808">Transferase</keyword>
<organism evidence="12">
    <name type="scientific">Leptolyngbya sp. NK1-12</name>
    <dbReference type="NCBI Taxonomy" id="2547451"/>
    <lineage>
        <taxon>Bacteria</taxon>
        <taxon>Bacillati</taxon>
        <taxon>Cyanobacteriota</taxon>
        <taxon>Cyanophyceae</taxon>
        <taxon>Leptolyngbyales</taxon>
        <taxon>Leptolyngbyaceae</taxon>
        <taxon>Leptolyngbya group</taxon>
        <taxon>Leptolyngbya</taxon>
    </lineage>
</organism>
<gene>
    <name evidence="12" type="ORF">HJG54_24870</name>
</gene>
<dbReference type="NCBIfam" id="NF007079">
    <property type="entry name" value="PRK09532.1"/>
    <property type="match status" value="1"/>
</dbReference>
<dbReference type="InterPro" id="IPR016195">
    <property type="entry name" value="Pol/histidinol_Pase-like"/>
</dbReference>
<keyword evidence="8" id="KW-0239">DNA-directed DNA polymerase</keyword>
<evidence type="ECO:0000256" key="5">
    <source>
        <dbReference type="ARBA" id="ARBA00022679"/>
    </source>
</evidence>
<dbReference type="CDD" id="cd04485">
    <property type="entry name" value="DnaE_OBF"/>
    <property type="match status" value="1"/>
</dbReference>
<evidence type="ECO:0000256" key="6">
    <source>
        <dbReference type="ARBA" id="ARBA00022695"/>
    </source>
</evidence>
<dbReference type="InterPro" id="IPR011708">
    <property type="entry name" value="DNA_pol3_alpha_NTPase_dom"/>
</dbReference>
<dbReference type="CDD" id="cd12113">
    <property type="entry name" value="PHP_PolIIIA_DnaE3"/>
    <property type="match status" value="1"/>
</dbReference>
<dbReference type="PANTHER" id="PTHR32294">
    <property type="entry name" value="DNA POLYMERASE III SUBUNIT ALPHA"/>
    <property type="match status" value="1"/>
</dbReference>
<reference evidence="12" key="1">
    <citation type="submission" date="2020-05" db="EMBL/GenBank/DDBJ databases">
        <authorList>
            <person name="Zhu T."/>
            <person name="Keshari N."/>
            <person name="Lu X."/>
        </authorList>
    </citation>
    <scope>NUCLEOTIDE SEQUENCE</scope>
    <source>
        <strain evidence="12">NK1-12</strain>
    </source>
</reference>
<dbReference type="GO" id="GO:0003887">
    <property type="term" value="F:DNA-directed DNA polymerase activity"/>
    <property type="evidence" value="ECO:0007669"/>
    <property type="project" value="UniProtKB-KW"/>
</dbReference>
<comment type="subcellular location">
    <subcellularLocation>
        <location evidence="1">Cytoplasm</location>
    </subcellularLocation>
</comment>
<dbReference type="NCBIfam" id="NF005298">
    <property type="entry name" value="PRK06826.1"/>
    <property type="match status" value="1"/>
</dbReference>
<dbReference type="SUPFAM" id="SSF89550">
    <property type="entry name" value="PHP domain-like"/>
    <property type="match status" value="1"/>
</dbReference>
<evidence type="ECO:0000256" key="9">
    <source>
        <dbReference type="ARBA" id="ARBA00049244"/>
    </source>
</evidence>
<dbReference type="Pfam" id="PF07733">
    <property type="entry name" value="DNA_pol3_alpha"/>
    <property type="match status" value="1"/>
</dbReference>
<dbReference type="InterPro" id="IPR004805">
    <property type="entry name" value="DnaE2/DnaE/PolC"/>
</dbReference>
<evidence type="ECO:0000256" key="10">
    <source>
        <dbReference type="SAM" id="MobiDB-lite"/>
    </source>
</evidence>
<evidence type="ECO:0000256" key="4">
    <source>
        <dbReference type="ARBA" id="ARBA00019114"/>
    </source>
</evidence>
<evidence type="ECO:0000256" key="2">
    <source>
        <dbReference type="ARBA" id="ARBA00009496"/>
    </source>
</evidence>
<dbReference type="Pfam" id="PF14579">
    <property type="entry name" value="HHH_6"/>
    <property type="match status" value="1"/>
</dbReference>
<keyword evidence="6" id="KW-0548">Nucleotidyltransferase</keyword>
<dbReference type="RefSeq" id="WP_316431915.1">
    <property type="nucleotide sequence ID" value="NZ_CP053586.1"/>
</dbReference>
<evidence type="ECO:0000313" key="12">
    <source>
        <dbReference type="EMBL" id="WNZ25749.1"/>
    </source>
</evidence>
<dbReference type="NCBIfam" id="NF005616">
    <property type="entry name" value="PRK07373.1"/>
    <property type="match status" value="1"/>
</dbReference>
<dbReference type="GO" id="GO:0003676">
    <property type="term" value="F:nucleic acid binding"/>
    <property type="evidence" value="ECO:0007669"/>
    <property type="project" value="InterPro"/>
</dbReference>
<dbReference type="AlphaFoldDB" id="A0AA96WII0"/>
<sequence length="1166" mass="131209">MSFVGLHIHSDYSLLDGASQLPQLIDRAVELGMPAIALTDHGVMYGAIELLKVCEAKGVKPIIGNEMYIINGDITKQERRPRYHQIVLAKNTQGYKNLVKLTTISHLQGVQGKGIFSRPCINKELIEQYHDGLIVTSGCLAGEVPQAIMQGKPEIARRVAQWYKDLFGEDYYIELQDHGSQEDRIVNVELVRIARELDIQIICTNDSHYISCYDVEAHDALLCIQTGKLITEDKRLRYSGTEYLKSAEEMSWLFRDHLTDDVIQEAIANTLAVADKVEPYQILGEPRIPDYPVPEGYTLSSYLEAVTRQGLIERFNLQSYEEVEPRYRERLEYELEMMHQMGFDAYFLVVWDYIKFARDNGIPVGPGRGSAAGSLVAYALRITNIDPVHHGLLFERFLNPERKSMPDIDTDFCIERREEVIQYVTEKYGNDRVAQIITYNRMTSKAVLKDVARVLDIPYAESDRMAKLIPVVRGKPTKLAVMVSEQTPAPEFKEKYDNDPKVRHWMDMAMRIEGTNKSVGIHAAGVVISAQPLDEVVPLQRNADGAVFTQYFMEDIESLGLLKMDFLGLKNLTMIQKTVDLVAQTHQIKLDLDRLPLDDPKSYELLARGELEGIFQLESSGMRQIVRELKPSNLEDISSILALYRPGPLDAGLIPLFINRKHGRERIEFQHPLLEPILQETYGVLCYQEQIMRMAQDLAGYSLGQADLLRRAMGKKKPEEMKKHQAIFVEGSAKNGIKAKIAEELFDQMLKFAEYCFNKSHSTAYGYVTYQTAYLKANYPVEYMAALLTANSGDQDKVQKYIATCMSMGIQVEPPDINRSGVDFTPLQDSILFGLSAVRNVGEGAIENILAARETGGKFTSLADLCDRIDPRTVNRRALEALIQCGALDGLDPNRNQLMHDLEPVLEWAQSRARDRAVGQGSLFDLFGSSDNASSDTNGFETAPKTPPVPDYPPQEKLKLEKDLLGFYISDHPLKTVQSVARMLAPINLSDLADKPDNMTLSAIVMINSIKPIVTKRGDRMAVVQIEDLTGQAEAVIFPKFYERISQHIQVDTRLMIWGKVDRRDDRSQFVIEDAEPIEAVRMVLVELDARTAGDITKQHGLRTILLEQRGEDESGKIPVIAVVSGQNRREIVRLGAQFRVQNDQTAVNALLRAGFEAKATSLIGG</sequence>
<dbReference type="GO" id="GO:0008408">
    <property type="term" value="F:3'-5' exonuclease activity"/>
    <property type="evidence" value="ECO:0007669"/>
    <property type="project" value="InterPro"/>
</dbReference>
<comment type="similarity">
    <text evidence="2">Belongs to the DNA polymerase type-C family. DnaE subfamily.</text>
</comment>
<dbReference type="InterPro" id="IPR004365">
    <property type="entry name" value="NA-bd_OB_tRNA"/>
</dbReference>
<dbReference type="EMBL" id="CP053586">
    <property type="protein sequence ID" value="WNZ25749.1"/>
    <property type="molecule type" value="Genomic_DNA"/>
</dbReference>
<accession>A0AA96WII0</accession>
<evidence type="ECO:0000256" key="8">
    <source>
        <dbReference type="ARBA" id="ARBA00022932"/>
    </source>
</evidence>
<dbReference type="InterPro" id="IPR004013">
    <property type="entry name" value="PHP_dom"/>
</dbReference>
<dbReference type="NCBIfam" id="TIGR00594">
    <property type="entry name" value="polc"/>
    <property type="match status" value="1"/>
</dbReference>
<dbReference type="EC" id="2.7.7.7" evidence="3"/>
<dbReference type="Gene3D" id="1.10.150.870">
    <property type="match status" value="1"/>
</dbReference>
<feature type="domain" description="Polymerase/histidinol phosphatase N-terminal" evidence="11">
    <location>
        <begin position="4"/>
        <end position="71"/>
    </location>
</feature>
<evidence type="ECO:0000256" key="1">
    <source>
        <dbReference type="ARBA" id="ARBA00004496"/>
    </source>
</evidence>
<dbReference type="NCBIfam" id="NF005617">
    <property type="entry name" value="PRK07374.1"/>
    <property type="match status" value="1"/>
</dbReference>
<protein>
    <recommendedName>
        <fullName evidence="4">DNA polymerase III subunit alpha</fullName>
        <ecNumber evidence="3">2.7.7.7</ecNumber>
    </recommendedName>
</protein>
<proteinExistence type="inferred from homology"/>
<name>A0AA96WII0_9CYAN</name>
<dbReference type="GO" id="GO:0006260">
    <property type="term" value="P:DNA replication"/>
    <property type="evidence" value="ECO:0007669"/>
    <property type="project" value="UniProtKB-KW"/>
</dbReference>
<dbReference type="Gene3D" id="1.10.10.1600">
    <property type="entry name" value="Bacterial DNA polymerase III alpha subunit, thumb domain"/>
    <property type="match status" value="1"/>
</dbReference>
<dbReference type="Pfam" id="PF17657">
    <property type="entry name" value="DNA_pol3_finger"/>
    <property type="match status" value="1"/>
</dbReference>
<dbReference type="InterPro" id="IPR040982">
    <property type="entry name" value="DNA_pol3_finger"/>
</dbReference>
<dbReference type="Pfam" id="PF01336">
    <property type="entry name" value="tRNA_anti-codon"/>
    <property type="match status" value="1"/>
</dbReference>
<dbReference type="Gene3D" id="3.20.20.140">
    <property type="entry name" value="Metal-dependent hydrolases"/>
    <property type="match status" value="1"/>
</dbReference>
<dbReference type="InterPro" id="IPR003141">
    <property type="entry name" value="Pol/His_phosphatase_N"/>
</dbReference>
<dbReference type="PANTHER" id="PTHR32294:SF0">
    <property type="entry name" value="DNA POLYMERASE III SUBUNIT ALPHA"/>
    <property type="match status" value="1"/>
</dbReference>
<evidence type="ECO:0000256" key="7">
    <source>
        <dbReference type="ARBA" id="ARBA00022705"/>
    </source>
</evidence>
<dbReference type="NCBIfam" id="NF004226">
    <property type="entry name" value="PRK05673.1"/>
    <property type="match status" value="1"/>
</dbReference>
<dbReference type="SMART" id="SM00481">
    <property type="entry name" value="POLIIIAc"/>
    <property type="match status" value="1"/>
</dbReference>
<dbReference type="InterPro" id="IPR029460">
    <property type="entry name" value="DNAPol_HHH"/>
</dbReference>
<comment type="catalytic activity">
    <reaction evidence="9">
        <text>DNA(n) + a 2'-deoxyribonucleoside 5'-triphosphate = DNA(n+1) + diphosphate</text>
        <dbReference type="Rhea" id="RHEA:22508"/>
        <dbReference type="Rhea" id="RHEA-COMP:17339"/>
        <dbReference type="Rhea" id="RHEA-COMP:17340"/>
        <dbReference type="ChEBI" id="CHEBI:33019"/>
        <dbReference type="ChEBI" id="CHEBI:61560"/>
        <dbReference type="ChEBI" id="CHEBI:173112"/>
        <dbReference type="EC" id="2.7.7.7"/>
    </reaction>
</comment>
<dbReference type="Pfam" id="PF02811">
    <property type="entry name" value="PHP"/>
    <property type="match status" value="1"/>
</dbReference>
<dbReference type="InterPro" id="IPR041931">
    <property type="entry name" value="DNA_pol3_alpha_thumb_dom"/>
</dbReference>
<dbReference type="GO" id="GO:0005737">
    <property type="term" value="C:cytoplasm"/>
    <property type="evidence" value="ECO:0007669"/>
    <property type="project" value="UniProtKB-SubCell"/>
</dbReference>
<evidence type="ECO:0000259" key="11">
    <source>
        <dbReference type="SMART" id="SM00481"/>
    </source>
</evidence>
<keyword evidence="7" id="KW-0235">DNA replication</keyword>
<feature type="region of interest" description="Disordered" evidence="10">
    <location>
        <begin position="933"/>
        <end position="953"/>
    </location>
</feature>